<feature type="domain" description="Apple" evidence="1">
    <location>
        <begin position="6"/>
        <end position="78"/>
    </location>
</feature>
<dbReference type="Proteomes" id="UP001432027">
    <property type="component" value="Unassembled WGS sequence"/>
</dbReference>
<name>A0AAV5UME5_9BILA</name>
<keyword evidence="3" id="KW-1185">Reference proteome</keyword>
<reference evidence="2" key="1">
    <citation type="submission" date="2023-10" db="EMBL/GenBank/DDBJ databases">
        <title>Genome assembly of Pristionchus species.</title>
        <authorList>
            <person name="Yoshida K."/>
            <person name="Sommer R.J."/>
        </authorList>
    </citation>
    <scope>NUCLEOTIDE SEQUENCE</scope>
    <source>
        <strain evidence="2">RS0144</strain>
    </source>
</reference>
<proteinExistence type="predicted"/>
<evidence type="ECO:0000313" key="3">
    <source>
        <dbReference type="Proteomes" id="UP001432027"/>
    </source>
</evidence>
<dbReference type="AlphaFoldDB" id="A0AAV5UME5"/>
<gene>
    <name evidence="2" type="ORF">PENTCL1PPCAC_29688</name>
</gene>
<accession>A0AAV5UME5</accession>
<evidence type="ECO:0000259" key="1">
    <source>
        <dbReference type="PROSITE" id="PS50948"/>
    </source>
</evidence>
<feature type="non-terminal residue" evidence="2">
    <location>
        <position position="102"/>
    </location>
</feature>
<dbReference type="InterPro" id="IPR003609">
    <property type="entry name" value="Pan_app"/>
</dbReference>
<feature type="non-terminal residue" evidence="2">
    <location>
        <position position="1"/>
    </location>
</feature>
<organism evidence="2 3">
    <name type="scientific">Pristionchus entomophagus</name>
    <dbReference type="NCBI Taxonomy" id="358040"/>
    <lineage>
        <taxon>Eukaryota</taxon>
        <taxon>Metazoa</taxon>
        <taxon>Ecdysozoa</taxon>
        <taxon>Nematoda</taxon>
        <taxon>Chromadorea</taxon>
        <taxon>Rhabditida</taxon>
        <taxon>Rhabditina</taxon>
        <taxon>Diplogasteromorpha</taxon>
        <taxon>Diplogasteroidea</taxon>
        <taxon>Neodiplogasteridae</taxon>
        <taxon>Pristionchus</taxon>
    </lineage>
</organism>
<dbReference type="EMBL" id="BTSX01000006">
    <property type="protein sequence ID" value="GMT07514.1"/>
    <property type="molecule type" value="Genomic_DNA"/>
</dbReference>
<protein>
    <recommendedName>
        <fullName evidence="1">Apple domain-containing protein</fullName>
    </recommendedName>
</protein>
<comment type="caution">
    <text evidence="2">The sequence shown here is derived from an EMBL/GenBank/DDBJ whole genome shotgun (WGS) entry which is preliminary data.</text>
</comment>
<dbReference type="Pfam" id="PF00024">
    <property type="entry name" value="PAN_1"/>
    <property type="match status" value="1"/>
</dbReference>
<sequence length="102" mass="10838">ASSTTCYPPITTSTLYDVLKTATVVETRRGCEVLCDAEGTCAAFSFNDNGFASSCVLLSTNSKNLICSTKTTIFLKTTTGCLPRTNITDEIGVDPCIDEIVP</sequence>
<dbReference type="PROSITE" id="PS50948">
    <property type="entry name" value="PAN"/>
    <property type="match status" value="1"/>
</dbReference>
<evidence type="ECO:0000313" key="2">
    <source>
        <dbReference type="EMBL" id="GMT07514.1"/>
    </source>
</evidence>